<keyword evidence="2" id="KW-1185">Reference proteome</keyword>
<protein>
    <submittedName>
        <fullName evidence="1">Uncharacterized protein</fullName>
    </submittedName>
</protein>
<reference evidence="1" key="1">
    <citation type="submission" date="2019-04" db="EMBL/GenBank/DDBJ databases">
        <title>Microbes associate with the intestines of laboratory mice.</title>
        <authorList>
            <person name="Navarre W."/>
            <person name="Wong E."/>
            <person name="Huang K."/>
            <person name="Tropini C."/>
            <person name="Ng K."/>
            <person name="Yu B."/>
        </authorList>
    </citation>
    <scope>NUCLEOTIDE SEQUENCE</scope>
    <source>
        <strain evidence="1">NM72_1-8</strain>
    </source>
</reference>
<comment type="caution">
    <text evidence="1">The sequence shown here is derived from an EMBL/GenBank/DDBJ whole genome shotgun (WGS) entry which is preliminary data.</text>
</comment>
<gene>
    <name evidence="1" type="ORF">E5357_14820</name>
</gene>
<dbReference type="EMBL" id="SRZB01000045">
    <property type="protein sequence ID" value="TGX96861.1"/>
    <property type="molecule type" value="Genomic_DNA"/>
</dbReference>
<proteinExistence type="predicted"/>
<dbReference type="Proteomes" id="UP000307720">
    <property type="component" value="Unassembled WGS sequence"/>
</dbReference>
<accession>A0AC61QW94</accession>
<name>A0AC61QW94_9FIRM</name>
<sequence>MHRILPILFNTDMVQAVLDGRKTAARRAVKFLPGQNPSWTGYVKDGLMLYNGRNEPCCRKPPCQLGDILYVREKWAVQSFDLTCNKILIVYADGKSQAITVNEDRMEYYIRNYQEYWKPSIHMPKEASRIWLKVTGLRMERLQDITDAEAEKEGCTDYASTALGFFDIWDSTIRRADLPVYGWAANPWVWVIKFEQCGKQEGERSVKSGKL</sequence>
<evidence type="ECO:0000313" key="1">
    <source>
        <dbReference type="EMBL" id="TGX96861.1"/>
    </source>
</evidence>
<evidence type="ECO:0000313" key="2">
    <source>
        <dbReference type="Proteomes" id="UP000307720"/>
    </source>
</evidence>
<organism evidence="1 2">
    <name type="scientific">Hominisplanchenecus murintestinalis</name>
    <dbReference type="NCBI Taxonomy" id="2941517"/>
    <lineage>
        <taxon>Bacteria</taxon>
        <taxon>Bacillati</taxon>
        <taxon>Bacillota</taxon>
        <taxon>Clostridia</taxon>
        <taxon>Lachnospirales</taxon>
        <taxon>Lachnospiraceae</taxon>
        <taxon>Hominisplanchenecus</taxon>
    </lineage>
</organism>